<name>A0A066RL42_9GAMM</name>
<dbReference type="AlphaFoldDB" id="A0A066RL42"/>
<organism evidence="1 2">
    <name type="scientific">Photobacterium galatheae</name>
    <dbReference type="NCBI Taxonomy" id="1654360"/>
    <lineage>
        <taxon>Bacteria</taxon>
        <taxon>Pseudomonadati</taxon>
        <taxon>Pseudomonadota</taxon>
        <taxon>Gammaproteobacteria</taxon>
        <taxon>Vibrionales</taxon>
        <taxon>Vibrionaceae</taxon>
        <taxon>Photobacterium</taxon>
    </lineage>
</organism>
<dbReference type="SUPFAM" id="SSF49354">
    <property type="entry name" value="PapD-like"/>
    <property type="match status" value="1"/>
</dbReference>
<keyword evidence="2" id="KW-1185">Reference proteome</keyword>
<proteinExistence type="predicted"/>
<evidence type="ECO:0000313" key="2">
    <source>
        <dbReference type="Proteomes" id="UP000027192"/>
    </source>
</evidence>
<dbReference type="Proteomes" id="UP000027192">
    <property type="component" value="Unassembled WGS sequence"/>
</dbReference>
<dbReference type="STRING" id="1654360.EA58_12975"/>
<dbReference type="EMBL" id="JMIB01000026">
    <property type="protein sequence ID" value="KDM91064.1"/>
    <property type="molecule type" value="Genomic_DNA"/>
</dbReference>
<sequence length="234" mass="25570">MRWLVLLLLSFKCFAFGIMPVTVEIGASGSKAQQKFTVSNQFETPLQVEVVPLQLEWKDGRYQAVPADEDILILPDTAVIEPGASQAVMVRYLGEPALSRSKAYVIQFNQVMTENSQNEQADGSLVSMAVSYDAVVTVAPNKATSDLQLASAKSLGDGQWEVLIENAGNKHGWATKADWIIQTDKGPVTIPGKEIANHMDATFFPPLSATKTTFKLNKDIAISRQLSLEVKNTN</sequence>
<dbReference type="InterPro" id="IPR013783">
    <property type="entry name" value="Ig-like_fold"/>
</dbReference>
<protein>
    <submittedName>
        <fullName evidence="1">Uncharacterized protein</fullName>
    </submittedName>
</protein>
<dbReference type="InterPro" id="IPR008962">
    <property type="entry name" value="PapD-like_sf"/>
</dbReference>
<gene>
    <name evidence="1" type="ORF">EA58_12975</name>
</gene>
<evidence type="ECO:0000313" key="1">
    <source>
        <dbReference type="EMBL" id="KDM91064.1"/>
    </source>
</evidence>
<reference evidence="1 2" key="1">
    <citation type="submission" date="2014-04" db="EMBL/GenBank/DDBJ databases">
        <title>Draft genome sequence of Photobacterium halotolerans S2753: a solonamide, ngercheumicin and holomycin producer.</title>
        <authorList>
            <person name="Machado H.R."/>
            <person name="Gram L."/>
        </authorList>
    </citation>
    <scope>NUCLEOTIDE SEQUENCE [LARGE SCALE GENOMIC DNA]</scope>
    <source>
        <strain evidence="1 2">S2753</strain>
    </source>
</reference>
<dbReference type="Gene3D" id="2.60.40.10">
    <property type="entry name" value="Immunoglobulins"/>
    <property type="match status" value="1"/>
</dbReference>
<accession>A0A066RL42</accession>
<dbReference type="RefSeq" id="WP_036753195.1">
    <property type="nucleotide sequence ID" value="NZ_JAGSGC010000009.1"/>
</dbReference>
<comment type="caution">
    <text evidence="1">The sequence shown here is derived from an EMBL/GenBank/DDBJ whole genome shotgun (WGS) entry which is preliminary data.</text>
</comment>